<sequence>MALLYRADLTPGKLDLLAPWLPARPWYRGPAEPQLVRVSAFRFDDPAGAVGVETILVRAEEGGPVFQVPLTYRDAPLAGAEAWLLGTAEHSVLGTRWIYDAAGDPVYAAALTAAVLTGGTEAREEISVDGTLQPRTPAMSVRGTGAAGTPVPPITAVTAVAEADPTVITTDGPELALVRVLDGGPHADGPALLWGDRALALVRDI</sequence>
<evidence type="ECO:0000259" key="5">
    <source>
        <dbReference type="Pfam" id="PF18085"/>
    </source>
</evidence>
<evidence type="ECO:0000256" key="4">
    <source>
        <dbReference type="ARBA" id="ARBA00022840"/>
    </source>
</evidence>
<keyword evidence="4" id="KW-0067">ATP-binding</keyword>
<feature type="domain" description="Maltokinase N-terminal cap" evidence="5">
    <location>
        <begin position="20"/>
        <end position="104"/>
    </location>
</feature>
<proteinExistence type="predicted"/>
<keyword evidence="7" id="KW-1185">Reference proteome</keyword>
<keyword evidence="2" id="KW-0547">Nucleotide-binding</keyword>
<accession>A0ABN3GW50</accession>
<protein>
    <recommendedName>
        <fullName evidence="5">Maltokinase N-terminal cap domain-containing protein</fullName>
    </recommendedName>
</protein>
<evidence type="ECO:0000313" key="7">
    <source>
        <dbReference type="Proteomes" id="UP001501444"/>
    </source>
</evidence>
<evidence type="ECO:0000256" key="1">
    <source>
        <dbReference type="ARBA" id="ARBA00022679"/>
    </source>
</evidence>
<dbReference type="InterPro" id="IPR040999">
    <property type="entry name" value="Mak_N_cap"/>
</dbReference>
<dbReference type="RefSeq" id="WP_344615811.1">
    <property type="nucleotide sequence ID" value="NZ_BAAARV010000056.1"/>
</dbReference>
<dbReference type="Proteomes" id="UP001501444">
    <property type="component" value="Unassembled WGS sequence"/>
</dbReference>
<evidence type="ECO:0000256" key="2">
    <source>
        <dbReference type="ARBA" id="ARBA00022741"/>
    </source>
</evidence>
<evidence type="ECO:0000313" key="6">
    <source>
        <dbReference type="EMBL" id="GAA2362727.1"/>
    </source>
</evidence>
<comment type="caution">
    <text evidence="6">The sequence shown here is derived from an EMBL/GenBank/DDBJ whole genome shotgun (WGS) entry which is preliminary data.</text>
</comment>
<dbReference type="NCBIfam" id="NF047744">
    <property type="entry name" value="CG0192_rel"/>
    <property type="match status" value="1"/>
</dbReference>
<keyword evidence="3" id="KW-0418">Kinase</keyword>
<dbReference type="EMBL" id="BAAARV010000056">
    <property type="protein sequence ID" value="GAA2362727.1"/>
    <property type="molecule type" value="Genomic_DNA"/>
</dbReference>
<dbReference type="Pfam" id="PF18085">
    <property type="entry name" value="Mak_N_cap"/>
    <property type="match status" value="1"/>
</dbReference>
<reference evidence="6 7" key="1">
    <citation type="journal article" date="2019" name="Int. J. Syst. Evol. Microbiol.">
        <title>The Global Catalogue of Microorganisms (GCM) 10K type strain sequencing project: providing services to taxonomists for standard genome sequencing and annotation.</title>
        <authorList>
            <consortium name="The Broad Institute Genomics Platform"/>
            <consortium name="The Broad Institute Genome Sequencing Center for Infectious Disease"/>
            <person name="Wu L."/>
            <person name="Ma J."/>
        </authorList>
    </citation>
    <scope>NUCLEOTIDE SEQUENCE [LARGE SCALE GENOMIC DNA]</scope>
    <source>
        <strain evidence="6 7">JCM 3272</strain>
    </source>
</reference>
<name>A0ABN3GW50_9ACTN</name>
<evidence type="ECO:0000256" key="3">
    <source>
        <dbReference type="ARBA" id="ARBA00022777"/>
    </source>
</evidence>
<keyword evidence="1" id="KW-0808">Transferase</keyword>
<organism evidence="6 7">
    <name type="scientific">Dactylosporangium salmoneum</name>
    <dbReference type="NCBI Taxonomy" id="53361"/>
    <lineage>
        <taxon>Bacteria</taxon>
        <taxon>Bacillati</taxon>
        <taxon>Actinomycetota</taxon>
        <taxon>Actinomycetes</taxon>
        <taxon>Micromonosporales</taxon>
        <taxon>Micromonosporaceae</taxon>
        <taxon>Dactylosporangium</taxon>
    </lineage>
</organism>
<gene>
    <name evidence="6" type="ORF">GCM10010170_059060</name>
</gene>